<sequence>NHTKTQKAHSLLSTSFASQWPCKKVEVLLKQELNTIDLSFHPRHHIVRQEFKLTVGTPFLLFWVK</sequence>
<name>A0A0K2VF13_LEPSM</name>
<proteinExistence type="predicted"/>
<organism evidence="1">
    <name type="scientific">Lepeophtheirus salmonis</name>
    <name type="common">Salmon louse</name>
    <name type="synonym">Caligus salmonis</name>
    <dbReference type="NCBI Taxonomy" id="72036"/>
    <lineage>
        <taxon>Eukaryota</taxon>
        <taxon>Metazoa</taxon>
        <taxon>Ecdysozoa</taxon>
        <taxon>Arthropoda</taxon>
        <taxon>Crustacea</taxon>
        <taxon>Multicrustacea</taxon>
        <taxon>Hexanauplia</taxon>
        <taxon>Copepoda</taxon>
        <taxon>Siphonostomatoida</taxon>
        <taxon>Caligidae</taxon>
        <taxon>Lepeophtheirus</taxon>
    </lineage>
</organism>
<protein>
    <submittedName>
        <fullName evidence="1">Uncharacterized protein</fullName>
    </submittedName>
</protein>
<feature type="non-terminal residue" evidence="1">
    <location>
        <position position="1"/>
    </location>
</feature>
<dbReference type="AlphaFoldDB" id="A0A0K2VF13"/>
<accession>A0A0K2VF13</accession>
<dbReference type="EMBL" id="HACA01031604">
    <property type="protein sequence ID" value="CDW48965.1"/>
    <property type="molecule type" value="Transcribed_RNA"/>
</dbReference>
<reference evidence="1" key="1">
    <citation type="submission" date="2014-05" db="EMBL/GenBank/DDBJ databases">
        <authorList>
            <person name="Chronopoulou M."/>
        </authorList>
    </citation>
    <scope>NUCLEOTIDE SEQUENCE</scope>
    <source>
        <tissue evidence="1">Whole organism</tissue>
    </source>
</reference>
<evidence type="ECO:0000313" key="1">
    <source>
        <dbReference type="EMBL" id="CDW48965.1"/>
    </source>
</evidence>